<accession>A0A377Z1L8</accession>
<name>A0A377Z1L8_KLEPN</name>
<proteinExistence type="predicted"/>
<dbReference type="EMBL" id="UGMA01000005">
    <property type="protein sequence ID" value="STU58921.1"/>
    <property type="molecule type" value="Genomic_DNA"/>
</dbReference>
<dbReference type="Proteomes" id="UP000254020">
    <property type="component" value="Unassembled WGS sequence"/>
</dbReference>
<evidence type="ECO:0000313" key="1">
    <source>
        <dbReference type="EMBL" id="STU58921.1"/>
    </source>
</evidence>
<gene>
    <name evidence="1" type="ORF">NCTC9504_01011</name>
</gene>
<sequence>MLLRIGCGNGQGNGRAWAPGKAPTLRAASELPTGAGSRAPGARCSTVRVRVWSSALKNADVVRTIRPSDRCQPSATNVNSAAYASRGRGRSRLVPVTAAGAELQPLLLDLAQQLRLVPFTLLSAIHDLSSSRRARSFSSSLRVRRSSVDRRALRRVRIPTIAAARSSTTVVAIITCRRY</sequence>
<reference evidence="1 2" key="1">
    <citation type="submission" date="2018-06" db="EMBL/GenBank/DDBJ databases">
        <authorList>
            <consortium name="Pathogen Informatics"/>
            <person name="Doyle S."/>
        </authorList>
    </citation>
    <scope>NUCLEOTIDE SEQUENCE [LARGE SCALE GENOMIC DNA]</scope>
    <source>
        <strain evidence="1 2">NCTC9504</strain>
    </source>
</reference>
<organism evidence="1 2">
    <name type="scientific">Klebsiella pneumoniae subsp. pneumoniae</name>
    <dbReference type="NCBI Taxonomy" id="72407"/>
    <lineage>
        <taxon>Bacteria</taxon>
        <taxon>Pseudomonadati</taxon>
        <taxon>Pseudomonadota</taxon>
        <taxon>Gammaproteobacteria</taxon>
        <taxon>Enterobacterales</taxon>
        <taxon>Enterobacteriaceae</taxon>
        <taxon>Klebsiella/Raoultella group</taxon>
        <taxon>Klebsiella</taxon>
        <taxon>Klebsiella pneumoniae complex</taxon>
    </lineage>
</organism>
<protein>
    <submittedName>
        <fullName evidence="1">Uncharacterized protein</fullName>
    </submittedName>
</protein>
<dbReference type="AlphaFoldDB" id="A0A377Z1L8"/>
<evidence type="ECO:0000313" key="2">
    <source>
        <dbReference type="Proteomes" id="UP000254020"/>
    </source>
</evidence>